<comment type="function">
    <text evidence="4">Required for maturation of urease via the functional incorporation of the urease nickel metallocenter.</text>
</comment>
<evidence type="ECO:0000256" key="1">
    <source>
        <dbReference type="ARBA" id="ARBA00007177"/>
    </source>
</evidence>
<evidence type="ECO:0000256" key="3">
    <source>
        <dbReference type="ARBA" id="ARBA00023186"/>
    </source>
</evidence>
<dbReference type="HAMAP" id="MF_01384">
    <property type="entry name" value="UreD"/>
    <property type="match status" value="1"/>
</dbReference>
<dbReference type="PANTHER" id="PTHR33643">
    <property type="entry name" value="UREASE ACCESSORY PROTEIN D"/>
    <property type="match status" value="1"/>
</dbReference>
<comment type="caution">
    <text evidence="5">The sequence shown here is derived from an EMBL/GenBank/DDBJ whole genome shotgun (WGS) entry which is preliminary data.</text>
</comment>
<comment type="subunit">
    <text evidence="4">UreD, UreF and UreG form a complex that acts as a GTP-hydrolysis-dependent molecular chaperone, activating the urease apoprotein by helping to assemble the nickel containing metallocenter of UreC. The UreE protein probably delivers the nickel.</text>
</comment>
<dbReference type="PANTHER" id="PTHR33643:SF1">
    <property type="entry name" value="UREASE ACCESSORY PROTEIN D"/>
    <property type="match status" value="1"/>
</dbReference>
<reference evidence="5 6" key="1">
    <citation type="submission" date="2018-01" db="EMBL/GenBank/DDBJ databases">
        <title>Whole genome sequencing of Histamine producing bacteria.</title>
        <authorList>
            <person name="Butler K."/>
        </authorList>
    </citation>
    <scope>NUCLEOTIDE SEQUENCE [LARGE SCALE GENOMIC DNA]</scope>
    <source>
        <strain evidence="5 6">A1-4</strain>
    </source>
</reference>
<evidence type="ECO:0000256" key="4">
    <source>
        <dbReference type="HAMAP-Rule" id="MF_01384"/>
    </source>
</evidence>
<dbReference type="GO" id="GO:0005737">
    <property type="term" value="C:cytoplasm"/>
    <property type="evidence" value="ECO:0007669"/>
    <property type="project" value="UniProtKB-SubCell"/>
</dbReference>
<dbReference type="InterPro" id="IPR002669">
    <property type="entry name" value="UreD"/>
</dbReference>
<organism evidence="5 6">
    <name type="scientific">Photobacterium kishitanii</name>
    <dbReference type="NCBI Taxonomy" id="318456"/>
    <lineage>
        <taxon>Bacteria</taxon>
        <taxon>Pseudomonadati</taxon>
        <taxon>Pseudomonadota</taxon>
        <taxon>Gammaproteobacteria</taxon>
        <taxon>Vibrionales</taxon>
        <taxon>Vibrionaceae</taxon>
        <taxon>Photobacterium</taxon>
    </lineage>
</organism>
<comment type="similarity">
    <text evidence="1 4">Belongs to the UreD family.</text>
</comment>
<comment type="subcellular location">
    <subcellularLocation>
        <location evidence="4">Cytoplasm</location>
    </subcellularLocation>
</comment>
<keyword evidence="3 4" id="KW-0143">Chaperone</keyword>
<evidence type="ECO:0000256" key="2">
    <source>
        <dbReference type="ARBA" id="ARBA00022988"/>
    </source>
</evidence>
<dbReference type="AlphaFoldDB" id="A0AAX0YWT4"/>
<dbReference type="EMBL" id="PYOZ01000005">
    <property type="protein sequence ID" value="PSX45086.1"/>
    <property type="molecule type" value="Genomic_DNA"/>
</dbReference>
<dbReference type="Proteomes" id="UP000240728">
    <property type="component" value="Unassembled WGS sequence"/>
</dbReference>
<dbReference type="GO" id="GO:0016151">
    <property type="term" value="F:nickel cation binding"/>
    <property type="evidence" value="ECO:0007669"/>
    <property type="project" value="UniProtKB-UniRule"/>
</dbReference>
<keyword evidence="4" id="KW-0963">Cytoplasm</keyword>
<protein>
    <recommendedName>
        <fullName evidence="4">Urease accessory protein UreD</fullName>
    </recommendedName>
</protein>
<keyword evidence="2 4" id="KW-0996">Nickel insertion</keyword>
<name>A0AAX0YWT4_9GAMM</name>
<accession>A0AAX0YWT4</accession>
<evidence type="ECO:0000313" key="6">
    <source>
        <dbReference type="Proteomes" id="UP000240728"/>
    </source>
</evidence>
<proteinExistence type="inferred from homology"/>
<sequence length="296" mass="33042">MINPQLPQTTSLLPLATAMTQGWQAQLNLSFYPRGNKTILLHKKQQGPLAIQRPFYPEGNICHAYLLHPPGGVVGGDSLTITTRVAPCAHSLITTPGATKFYRSSEGKIAQQSQTLVVEENSYLEWLPQENIFFTDAKVSLTTRIELASTARFMGWELHCFGRPALNEGLGDGSVTGKTEIWIANKPILTERLAVNGQDKRFFINGLQKFSLTASFFITSDSPELLALVQALLDQQQQYYSSQQLIVAVTQIEGILVVRALAHWSETIMAVFVKVWQQVREQWLGYTPVVPRIWAT</sequence>
<evidence type="ECO:0000313" key="5">
    <source>
        <dbReference type="EMBL" id="PSX45086.1"/>
    </source>
</evidence>
<dbReference type="Pfam" id="PF01774">
    <property type="entry name" value="UreD"/>
    <property type="match status" value="1"/>
</dbReference>
<gene>
    <name evidence="4" type="primary">ureD</name>
    <name evidence="5" type="ORF">C0W53_10945</name>
</gene>
<keyword evidence="6" id="KW-1185">Reference proteome</keyword>
<dbReference type="RefSeq" id="WP_045042826.1">
    <property type="nucleotide sequence ID" value="NZ_JZTB01000020.1"/>
</dbReference>